<dbReference type="PANTHER" id="PTHR40252">
    <property type="entry name" value="BLR0328 PROTEIN"/>
    <property type="match status" value="1"/>
</dbReference>
<keyword evidence="3" id="KW-0418">Kinase</keyword>
<evidence type="ECO:0000259" key="2">
    <source>
        <dbReference type="SMART" id="SM01204"/>
    </source>
</evidence>
<evidence type="ECO:0000313" key="3">
    <source>
        <dbReference type="EMBL" id="AXG72881.1"/>
    </source>
</evidence>
<accession>A0A345H8H1</accession>
<evidence type="ECO:0000313" key="4">
    <source>
        <dbReference type="Proteomes" id="UP000253951"/>
    </source>
</evidence>
<dbReference type="OrthoDB" id="9770435at2"/>
<dbReference type="Pfam" id="PF10442">
    <property type="entry name" value="FIST_C"/>
    <property type="match status" value="1"/>
</dbReference>
<sequence>MKIVQAYKLANKEWNYHNEKQLLNNPLVLVFGNRLLLEDKAILADIRKEFPYEHIVFGSTAGEIIDITVVEESITVLAIELEKSSFVIKRDNILDHDKSTLALGTSLSAKMPKENLKHLFIVSEGSFMSGTSLIKGVQNGFDESIPMTGGLCGDDSRFEKTLASYKEDPKEGEIILIGFYGESLEISFASHGGWLGFGPERIITKSDGNILYEIDDQPALELYKKYLGGKVEKLAESTLFYPLNVIAPGRKDAVVRTVLSIDEEKQSMTFADDVPENSRVQLMMASADGISQGAHNATKLALQNRNNKPQLVIPVSCIGRKLVLGQRMEEEAELIRELVGEGTAISGFYSYGEIAPFYGNTSCEFHNQTMTLTLISE</sequence>
<organism evidence="3 4">
    <name type="scientific">Flavobacterium arcticum</name>
    <dbReference type="NCBI Taxonomy" id="1784713"/>
    <lineage>
        <taxon>Bacteria</taxon>
        <taxon>Pseudomonadati</taxon>
        <taxon>Bacteroidota</taxon>
        <taxon>Flavobacteriia</taxon>
        <taxon>Flavobacteriales</taxon>
        <taxon>Flavobacteriaceae</taxon>
        <taxon>Flavobacterium</taxon>
    </lineage>
</organism>
<dbReference type="Pfam" id="PF08495">
    <property type="entry name" value="FIST"/>
    <property type="match status" value="1"/>
</dbReference>
<dbReference type="SMART" id="SM00897">
    <property type="entry name" value="FIST"/>
    <property type="match status" value="1"/>
</dbReference>
<protein>
    <submittedName>
        <fullName evidence="3">Histidine kinase</fullName>
    </submittedName>
</protein>
<dbReference type="Proteomes" id="UP000253951">
    <property type="component" value="Chromosome"/>
</dbReference>
<gene>
    <name evidence="3" type="ORF">DVK85_00990</name>
</gene>
<dbReference type="InterPro" id="IPR019494">
    <property type="entry name" value="FIST_C"/>
</dbReference>
<feature type="domain" description="FIST" evidence="1">
    <location>
        <begin position="25"/>
        <end position="218"/>
    </location>
</feature>
<keyword evidence="4" id="KW-1185">Reference proteome</keyword>
<dbReference type="RefSeq" id="WP_114676644.1">
    <property type="nucleotide sequence ID" value="NZ_CP031188.1"/>
</dbReference>
<dbReference type="AlphaFoldDB" id="A0A345H8H1"/>
<dbReference type="InterPro" id="IPR013702">
    <property type="entry name" value="FIST_domain_N"/>
</dbReference>
<feature type="domain" description="FIST C-domain" evidence="2">
    <location>
        <begin position="219"/>
        <end position="357"/>
    </location>
</feature>
<evidence type="ECO:0000259" key="1">
    <source>
        <dbReference type="SMART" id="SM00897"/>
    </source>
</evidence>
<keyword evidence="3" id="KW-0808">Transferase</keyword>
<reference evidence="3 4" key="1">
    <citation type="submission" date="2018-07" db="EMBL/GenBank/DDBJ databases">
        <title>Complete genome sequence of Flavobacterium arcticum type strain SM1502T.</title>
        <authorList>
            <person name="Li Y."/>
            <person name="Li D.-D."/>
        </authorList>
    </citation>
    <scope>NUCLEOTIDE SEQUENCE [LARGE SCALE GENOMIC DNA]</scope>
    <source>
        <strain evidence="3 4">SM1502</strain>
    </source>
</reference>
<proteinExistence type="predicted"/>
<dbReference type="GO" id="GO:0016301">
    <property type="term" value="F:kinase activity"/>
    <property type="evidence" value="ECO:0007669"/>
    <property type="project" value="UniProtKB-KW"/>
</dbReference>
<dbReference type="EMBL" id="CP031188">
    <property type="protein sequence ID" value="AXG72881.1"/>
    <property type="molecule type" value="Genomic_DNA"/>
</dbReference>
<dbReference type="PANTHER" id="PTHR40252:SF2">
    <property type="entry name" value="BLR0328 PROTEIN"/>
    <property type="match status" value="1"/>
</dbReference>
<dbReference type="SMART" id="SM01204">
    <property type="entry name" value="FIST_C"/>
    <property type="match status" value="1"/>
</dbReference>
<name>A0A345H8H1_9FLAO</name>
<dbReference type="KEGG" id="fat:DVK85_00990"/>